<dbReference type="Proteomes" id="UP000030008">
    <property type="component" value="Unassembled WGS sequence"/>
</dbReference>
<evidence type="ECO:0000313" key="10">
    <source>
        <dbReference type="Proteomes" id="UP000030008"/>
    </source>
</evidence>
<proteinExistence type="inferred from homology"/>
<keyword evidence="3 4" id="KW-0413">Isomerase</keyword>
<dbReference type="PANTHER" id="PTHR11142:SF0">
    <property type="entry name" value="TRNA PSEUDOURIDINE SYNTHASE-LIKE 1"/>
    <property type="match status" value="1"/>
</dbReference>
<feature type="binding site" evidence="4 6">
    <location>
        <position position="110"/>
    </location>
    <ligand>
        <name>substrate</name>
    </ligand>
</feature>
<dbReference type="Pfam" id="PF01416">
    <property type="entry name" value="PseudoU_synth_1"/>
    <property type="match status" value="2"/>
</dbReference>
<evidence type="ECO:0000256" key="4">
    <source>
        <dbReference type="HAMAP-Rule" id="MF_00171"/>
    </source>
</evidence>
<dbReference type="FunFam" id="3.30.70.580:FF:000001">
    <property type="entry name" value="tRNA pseudouridine synthase A"/>
    <property type="match status" value="1"/>
</dbReference>
<protein>
    <recommendedName>
        <fullName evidence="4">tRNA pseudouridine synthase A</fullName>
        <ecNumber evidence="4">5.4.99.12</ecNumber>
    </recommendedName>
    <alternativeName>
        <fullName evidence="4">tRNA pseudouridine(38-40) synthase</fullName>
    </alternativeName>
    <alternativeName>
        <fullName evidence="4">tRNA pseudouridylate synthase I</fullName>
    </alternativeName>
    <alternativeName>
        <fullName evidence="4">tRNA-uridine isomerase I</fullName>
    </alternativeName>
</protein>
<evidence type="ECO:0000259" key="8">
    <source>
        <dbReference type="Pfam" id="PF01416"/>
    </source>
</evidence>
<dbReference type="InterPro" id="IPR020095">
    <property type="entry name" value="PsdUridine_synth_TruA_C"/>
</dbReference>
<dbReference type="Gene3D" id="3.30.70.580">
    <property type="entry name" value="Pseudouridine synthase I, catalytic domain, N-terminal subdomain"/>
    <property type="match status" value="1"/>
</dbReference>
<dbReference type="InterPro" id="IPR020097">
    <property type="entry name" value="PsdUridine_synth_TruA_a/b_dom"/>
</dbReference>
<comment type="similarity">
    <text evidence="1 4 7">Belongs to the tRNA pseudouridine synthase TruA family.</text>
</comment>
<comment type="caution">
    <text evidence="9">The sequence shown here is derived from an EMBL/GenBank/DDBJ whole genome shotgun (WGS) entry which is preliminary data.</text>
</comment>
<feature type="active site" description="Nucleophile" evidence="4 5">
    <location>
        <position position="52"/>
    </location>
</feature>
<dbReference type="InterPro" id="IPR020094">
    <property type="entry name" value="TruA/RsuA/RluB/E/F_N"/>
</dbReference>
<dbReference type="InterPro" id="IPR020103">
    <property type="entry name" value="PsdUridine_synth_cat_dom_sf"/>
</dbReference>
<reference evidence="9 10" key="1">
    <citation type="submission" date="2014-08" db="EMBL/GenBank/DDBJ databases">
        <title>Clostridium innocuum, an unnegligible vancomycin-resistant pathogen causing extra-intestinal infections.</title>
        <authorList>
            <person name="Feng Y."/>
            <person name="Chiu C.-H."/>
        </authorList>
    </citation>
    <scope>NUCLEOTIDE SEQUENCE [LARGE SCALE GENOMIC DNA]</scope>
    <source>
        <strain evidence="9 10">AN88</strain>
    </source>
</reference>
<dbReference type="AlphaFoldDB" id="A0A099I5M9"/>
<dbReference type="EC" id="5.4.99.12" evidence="4"/>
<dbReference type="CDD" id="cd02570">
    <property type="entry name" value="PseudoU_synth_EcTruA"/>
    <property type="match status" value="1"/>
</dbReference>
<dbReference type="RefSeq" id="WP_044905595.1">
    <property type="nucleotide sequence ID" value="NZ_JAHOAT010000014.1"/>
</dbReference>
<keyword evidence="2 4" id="KW-0819">tRNA processing</keyword>
<evidence type="ECO:0000256" key="1">
    <source>
        <dbReference type="ARBA" id="ARBA00009375"/>
    </source>
</evidence>
<dbReference type="GO" id="GO:0003723">
    <property type="term" value="F:RNA binding"/>
    <property type="evidence" value="ECO:0007669"/>
    <property type="project" value="InterPro"/>
</dbReference>
<evidence type="ECO:0000313" key="9">
    <source>
        <dbReference type="EMBL" id="KGJ52990.1"/>
    </source>
</evidence>
<evidence type="ECO:0000256" key="5">
    <source>
        <dbReference type="PIRSR" id="PIRSR001430-1"/>
    </source>
</evidence>
<dbReference type="HAMAP" id="MF_00171">
    <property type="entry name" value="TruA"/>
    <property type="match status" value="1"/>
</dbReference>
<name>A0A099I5M9_CLOIN</name>
<dbReference type="SUPFAM" id="SSF55120">
    <property type="entry name" value="Pseudouridine synthase"/>
    <property type="match status" value="1"/>
</dbReference>
<dbReference type="InterPro" id="IPR001406">
    <property type="entry name" value="PsdUridine_synth_TruA"/>
</dbReference>
<dbReference type="GO" id="GO:0160147">
    <property type="term" value="F:tRNA pseudouridine(38-40) synthase activity"/>
    <property type="evidence" value="ECO:0007669"/>
    <property type="project" value="UniProtKB-EC"/>
</dbReference>
<evidence type="ECO:0000256" key="3">
    <source>
        <dbReference type="ARBA" id="ARBA00023235"/>
    </source>
</evidence>
<feature type="domain" description="Pseudouridine synthase I TruA alpha/beta" evidence="8">
    <location>
        <begin position="143"/>
        <end position="244"/>
    </location>
</feature>
<dbReference type="Gene3D" id="3.30.70.660">
    <property type="entry name" value="Pseudouridine synthase I, catalytic domain, C-terminal subdomain"/>
    <property type="match status" value="1"/>
</dbReference>
<dbReference type="EMBL" id="JQIF01000049">
    <property type="protein sequence ID" value="KGJ52990.1"/>
    <property type="molecule type" value="Genomic_DNA"/>
</dbReference>
<evidence type="ECO:0000256" key="6">
    <source>
        <dbReference type="PIRSR" id="PIRSR001430-2"/>
    </source>
</evidence>
<feature type="domain" description="Pseudouridine synthase I TruA alpha/beta" evidence="8">
    <location>
        <begin position="9"/>
        <end position="103"/>
    </location>
</feature>
<comment type="subunit">
    <text evidence="4">Homodimer.</text>
</comment>
<accession>A0A099I5M9</accession>
<organism evidence="9 10">
    <name type="scientific">Clostridium innocuum</name>
    <dbReference type="NCBI Taxonomy" id="1522"/>
    <lineage>
        <taxon>Bacteria</taxon>
        <taxon>Bacillati</taxon>
        <taxon>Bacillota</taxon>
        <taxon>Clostridia</taxon>
        <taxon>Eubacteriales</taxon>
        <taxon>Clostridiaceae</taxon>
        <taxon>Clostridium</taxon>
    </lineage>
</organism>
<dbReference type="GO" id="GO:0031119">
    <property type="term" value="P:tRNA pseudouridine synthesis"/>
    <property type="evidence" value="ECO:0007669"/>
    <property type="project" value="UniProtKB-UniRule"/>
</dbReference>
<dbReference type="PIRSF" id="PIRSF001430">
    <property type="entry name" value="tRNA_psdUrid_synth"/>
    <property type="match status" value="1"/>
</dbReference>
<evidence type="ECO:0000256" key="7">
    <source>
        <dbReference type="RuleBase" id="RU003792"/>
    </source>
</evidence>
<comment type="function">
    <text evidence="4">Formation of pseudouridine at positions 38, 39 and 40 in the anticodon stem and loop of transfer RNAs.</text>
</comment>
<comment type="catalytic activity">
    <reaction evidence="4 7">
        <text>uridine(38/39/40) in tRNA = pseudouridine(38/39/40) in tRNA</text>
        <dbReference type="Rhea" id="RHEA:22376"/>
        <dbReference type="Rhea" id="RHEA-COMP:10085"/>
        <dbReference type="Rhea" id="RHEA-COMP:10087"/>
        <dbReference type="ChEBI" id="CHEBI:65314"/>
        <dbReference type="ChEBI" id="CHEBI:65315"/>
        <dbReference type="EC" id="5.4.99.12"/>
    </reaction>
</comment>
<dbReference type="NCBIfam" id="TIGR00071">
    <property type="entry name" value="hisT_truA"/>
    <property type="match status" value="1"/>
</dbReference>
<comment type="caution">
    <text evidence="4">Lacks conserved residue(s) required for the propagation of feature annotation.</text>
</comment>
<evidence type="ECO:0000256" key="2">
    <source>
        <dbReference type="ARBA" id="ARBA00022694"/>
    </source>
</evidence>
<dbReference type="PANTHER" id="PTHR11142">
    <property type="entry name" value="PSEUDOURIDYLATE SYNTHASE"/>
    <property type="match status" value="1"/>
</dbReference>
<sequence length="252" mass="29211">MSRYKVTLSYDGTAYGGWQRQTNTHSIQQEIEAAMEKIEGSFIRITASGRTDAHVHALGQVFHFDSAKDLAPENWRRALNSLLPHDIRIQDVCLVEDDFHARFHAVSKRYDYLITTDVNNPFYYHYMGKDRKVLDVKRMSECARVFLGTHDFTSFTSSKLDPRKSKVKTITRLDIVQEEHAVRLVFEGNGFLRYMVRMIAQTLIEAGKHRLDVADVKQMLYGQDKHLCRYKAQAEGLYLVHVTYADTKKTKE</sequence>
<gene>
    <name evidence="4" type="primary">truA</name>
    <name evidence="9" type="ORF">CIAN88_11895</name>
</gene>